<organism evidence="5 6">
    <name type="scientific">Mahella australiensis (strain DSM 15567 / CIP 107919 / 50-1 BON)</name>
    <dbReference type="NCBI Taxonomy" id="697281"/>
    <lineage>
        <taxon>Bacteria</taxon>
        <taxon>Bacillati</taxon>
        <taxon>Bacillota</taxon>
        <taxon>Clostridia</taxon>
        <taxon>Thermoanaerobacterales</taxon>
        <taxon>Thermoanaerobacterales Family IV. Incertae Sedis</taxon>
        <taxon>Mahella</taxon>
    </lineage>
</organism>
<dbReference type="Gene3D" id="3.90.1520.10">
    <property type="entry name" value="H-NOX domain"/>
    <property type="match status" value="1"/>
</dbReference>
<dbReference type="GO" id="GO:0007165">
    <property type="term" value="P:signal transduction"/>
    <property type="evidence" value="ECO:0007669"/>
    <property type="project" value="UniProtKB-KW"/>
</dbReference>
<dbReference type="STRING" id="697281.Mahau_1847"/>
<dbReference type="InterPro" id="IPR024096">
    <property type="entry name" value="NO_sig/Golgi_transp_ligand-bd"/>
</dbReference>
<dbReference type="OrthoDB" id="1660488at2"/>
<dbReference type="GO" id="GO:0020037">
    <property type="term" value="F:heme binding"/>
    <property type="evidence" value="ECO:0007669"/>
    <property type="project" value="InterPro"/>
</dbReference>
<dbReference type="Gene3D" id="1.10.287.950">
    <property type="entry name" value="Methyl-accepting chemotaxis protein"/>
    <property type="match status" value="1"/>
</dbReference>
<dbReference type="PANTHER" id="PTHR32089">
    <property type="entry name" value="METHYL-ACCEPTING CHEMOTAXIS PROTEIN MCPB"/>
    <property type="match status" value="1"/>
</dbReference>
<dbReference type="HOGENOM" id="CLU_000445_107_18_9"/>
<reference evidence="5 6" key="2">
    <citation type="journal article" date="2011" name="Stand. Genomic Sci.">
        <title>Complete genome sequence of Mahella australiensis type strain (50-1 BON).</title>
        <authorList>
            <person name="Sikorski J."/>
            <person name="Teshima H."/>
            <person name="Nolan M."/>
            <person name="Lucas S."/>
            <person name="Hammon N."/>
            <person name="Deshpande S."/>
            <person name="Cheng J.F."/>
            <person name="Pitluck S."/>
            <person name="Liolios K."/>
            <person name="Pagani I."/>
            <person name="Ivanova N."/>
            <person name="Huntemann M."/>
            <person name="Mavromatis K."/>
            <person name="Ovchinikova G."/>
            <person name="Pati A."/>
            <person name="Tapia R."/>
            <person name="Han C."/>
            <person name="Goodwin L."/>
            <person name="Chen A."/>
            <person name="Palaniappan K."/>
            <person name="Land M."/>
            <person name="Hauser L."/>
            <person name="Ngatchou-Djao O.D."/>
            <person name="Rohde M."/>
            <person name="Pukall R."/>
            <person name="Spring S."/>
            <person name="Abt B."/>
            <person name="Goker M."/>
            <person name="Detter J.C."/>
            <person name="Woyke T."/>
            <person name="Bristow J."/>
            <person name="Markowitz V."/>
            <person name="Hugenholtz P."/>
            <person name="Eisen J.A."/>
            <person name="Kyrpides N.C."/>
            <person name="Klenk H.P."/>
            <person name="Lapidus A."/>
        </authorList>
    </citation>
    <scope>NUCLEOTIDE SEQUENCE [LARGE SCALE GENOMIC DNA]</scope>
    <source>
        <strain evidence="6">DSM 15567 / CIP 107919 / 50-1 BON</strain>
    </source>
</reference>
<accession>F4A1A5</accession>
<keyword evidence="1 2" id="KW-0807">Transducer</keyword>
<feature type="coiled-coil region" evidence="3">
    <location>
        <begin position="357"/>
        <end position="391"/>
    </location>
</feature>
<feature type="coiled-coil region" evidence="3">
    <location>
        <begin position="574"/>
        <end position="604"/>
    </location>
</feature>
<dbReference type="InterPro" id="IPR038158">
    <property type="entry name" value="H-NOX_domain_sf"/>
</dbReference>
<evidence type="ECO:0000313" key="5">
    <source>
        <dbReference type="EMBL" id="AEE97024.1"/>
    </source>
</evidence>
<keyword evidence="3" id="KW-0175">Coiled coil</keyword>
<evidence type="ECO:0000256" key="2">
    <source>
        <dbReference type="PROSITE-ProRule" id="PRU00284"/>
    </source>
</evidence>
<dbReference type="Pfam" id="PF00015">
    <property type="entry name" value="MCPsignal"/>
    <property type="match status" value="1"/>
</dbReference>
<keyword evidence="6" id="KW-1185">Reference proteome</keyword>
<protein>
    <submittedName>
        <fullName evidence="5">Methyl-accepting chemotaxis sensory transducer</fullName>
    </submittedName>
</protein>
<evidence type="ECO:0000313" key="6">
    <source>
        <dbReference type="Proteomes" id="UP000008457"/>
    </source>
</evidence>
<proteinExistence type="predicted"/>
<dbReference type="PANTHER" id="PTHR32089:SF112">
    <property type="entry name" value="LYSOZYME-LIKE PROTEIN-RELATED"/>
    <property type="match status" value="1"/>
</dbReference>
<dbReference type="RefSeq" id="WP_013781452.1">
    <property type="nucleotide sequence ID" value="NC_015520.1"/>
</dbReference>
<dbReference type="AlphaFoldDB" id="F4A1A5"/>
<evidence type="ECO:0000256" key="3">
    <source>
        <dbReference type="SAM" id="Coils"/>
    </source>
</evidence>
<gene>
    <name evidence="5" type="ordered locus">Mahau_1847</name>
</gene>
<name>F4A1A5_MAHA5</name>
<dbReference type="InterPro" id="IPR004089">
    <property type="entry name" value="MCPsignal_dom"/>
</dbReference>
<dbReference type="Pfam" id="PF07700">
    <property type="entry name" value="HNOB"/>
    <property type="match status" value="1"/>
</dbReference>
<feature type="domain" description="Methyl-accepting transducer" evidence="4">
    <location>
        <begin position="321"/>
        <end position="578"/>
    </location>
</feature>
<dbReference type="PROSITE" id="PS50111">
    <property type="entry name" value="CHEMOTAXIS_TRANSDUC_2"/>
    <property type="match status" value="1"/>
</dbReference>
<dbReference type="Proteomes" id="UP000008457">
    <property type="component" value="Chromosome"/>
</dbReference>
<reference evidence="6" key="1">
    <citation type="submission" date="2010-11" db="EMBL/GenBank/DDBJ databases">
        <title>The complete genome of Mahella australiensis DSM 15567.</title>
        <authorList>
            <consortium name="US DOE Joint Genome Institute (JGI-PGF)"/>
            <person name="Lucas S."/>
            <person name="Copeland A."/>
            <person name="Lapidus A."/>
            <person name="Bruce D."/>
            <person name="Goodwin L."/>
            <person name="Pitluck S."/>
            <person name="Kyrpides N."/>
            <person name="Mavromatis K."/>
            <person name="Pagani I."/>
            <person name="Ivanova N."/>
            <person name="Teshima H."/>
            <person name="Brettin T."/>
            <person name="Detter J.C."/>
            <person name="Han C."/>
            <person name="Tapia R."/>
            <person name="Land M."/>
            <person name="Hauser L."/>
            <person name="Markowitz V."/>
            <person name="Cheng J.-F."/>
            <person name="Hugenholtz P."/>
            <person name="Woyke T."/>
            <person name="Wu D."/>
            <person name="Spring S."/>
            <person name="Pukall R."/>
            <person name="Steenblock K."/>
            <person name="Schneider S."/>
            <person name="Klenk H.-P."/>
            <person name="Eisen J.A."/>
        </authorList>
    </citation>
    <scope>NUCLEOTIDE SEQUENCE [LARGE SCALE GENOMIC DNA]</scope>
    <source>
        <strain evidence="6">DSM 15567 / CIP 107919 / 50-1 BON</strain>
    </source>
</reference>
<dbReference type="GO" id="GO:0016020">
    <property type="term" value="C:membrane"/>
    <property type="evidence" value="ECO:0007669"/>
    <property type="project" value="InterPro"/>
</dbReference>
<evidence type="ECO:0000259" key="4">
    <source>
        <dbReference type="PROSITE" id="PS50111"/>
    </source>
</evidence>
<sequence>MCLNNMKGTVVSTWISTLRELYGEDAVNAALERLGWDANRIIAPLDDIADEQAKAIIEHVAHDVGREPANVWRDLGRHNIYTFSKWFPSYFERSSLKGFLLMMDAVHAQLTKMIRGAKPPRLICTEITPDQIDMEYISKRGLFDYFLGLLEGSAAFFNEQLDFNIIETGKRNDLHYMKVRLKFQKNYEEIKSYNISRFLSFGIFNDVNLKSGFITGIATFATSWLFPGLSVGQRVMYGIVMAVIGYIVSRIVMGPMKLIEDEMDKLAQLDFSHAVLLHSHDNFQRLMDKINTVKSNITKDMVFLKGGTDDMYNFARNFSDIAMDMKGVSDTISDVVQDVANGAVYQADETVNAVGILDNDIRDINQLAEQEENSREQLERAVENIQTSSQNVRHVSDVLVEVKDNFSAVNEQSANLVQSADDILQISAAVEDIAEKINLLSLNASIEAARAGEAGKGFAVVAGEVRKLAETSKRSAQSISSSLQLFVQQINNLAEQIAAQFHQIDESNELLQDASSDTMNAADNIQAVSQQIASLVDRLFNETKQLSKVFDNIQSLAAIAEQNSASSEEMSANVTTYSNKIKELMDYINQLEELTASFKEQLEEYRI</sequence>
<dbReference type="KEGG" id="mas:Mahau_1847"/>
<dbReference type="InterPro" id="IPR011644">
    <property type="entry name" value="Heme_NO-bd"/>
</dbReference>
<dbReference type="EMBL" id="CP002360">
    <property type="protein sequence ID" value="AEE97024.1"/>
    <property type="molecule type" value="Genomic_DNA"/>
</dbReference>
<dbReference type="SUPFAM" id="SSF111126">
    <property type="entry name" value="Ligand-binding domain in the NO signalling and Golgi transport"/>
    <property type="match status" value="1"/>
</dbReference>
<dbReference type="eggNOG" id="COG0840">
    <property type="taxonomic scope" value="Bacteria"/>
</dbReference>
<dbReference type="SMART" id="SM00283">
    <property type="entry name" value="MA"/>
    <property type="match status" value="1"/>
</dbReference>
<dbReference type="SUPFAM" id="SSF58104">
    <property type="entry name" value="Methyl-accepting chemotaxis protein (MCP) signaling domain"/>
    <property type="match status" value="1"/>
</dbReference>
<evidence type="ECO:0000256" key="1">
    <source>
        <dbReference type="ARBA" id="ARBA00023224"/>
    </source>
</evidence>